<keyword evidence="23" id="KW-1185">Reference proteome</keyword>
<dbReference type="InterPro" id="IPR013655">
    <property type="entry name" value="PAS_fold_3"/>
</dbReference>
<evidence type="ECO:0000256" key="13">
    <source>
        <dbReference type="ARBA" id="ARBA00023136"/>
    </source>
</evidence>
<evidence type="ECO:0000256" key="4">
    <source>
        <dbReference type="ARBA" id="ARBA00022475"/>
    </source>
</evidence>
<dbReference type="CDD" id="cd17546">
    <property type="entry name" value="REC_hyHK_CKI1_RcsC-like"/>
    <property type="match status" value="1"/>
</dbReference>
<dbReference type="PANTHER" id="PTHR43047">
    <property type="entry name" value="TWO-COMPONENT HISTIDINE PROTEIN KINASE"/>
    <property type="match status" value="1"/>
</dbReference>
<dbReference type="RefSeq" id="WP_145845892.1">
    <property type="nucleotide sequence ID" value="NZ_CP042239.1"/>
</dbReference>
<dbReference type="Gene3D" id="2.10.70.100">
    <property type="match status" value="1"/>
</dbReference>
<dbReference type="Gene3D" id="1.10.287.130">
    <property type="match status" value="1"/>
</dbReference>
<accession>A0A518RE18</accession>
<dbReference type="SUPFAM" id="SSF47226">
    <property type="entry name" value="Histidine-containing phosphotransfer domain, HPT domain"/>
    <property type="match status" value="1"/>
</dbReference>
<evidence type="ECO:0000256" key="3">
    <source>
        <dbReference type="ARBA" id="ARBA00012438"/>
    </source>
</evidence>
<dbReference type="Pfam" id="PF02518">
    <property type="entry name" value="HATPase_c"/>
    <property type="match status" value="1"/>
</dbReference>
<dbReference type="GO" id="GO:0000155">
    <property type="term" value="F:phosphorelay sensor kinase activity"/>
    <property type="evidence" value="ECO:0007669"/>
    <property type="project" value="InterPro"/>
</dbReference>
<dbReference type="InterPro" id="IPR036641">
    <property type="entry name" value="HPT_dom_sf"/>
</dbReference>
<dbReference type="Pfam" id="PF00512">
    <property type="entry name" value="HisKA"/>
    <property type="match status" value="1"/>
</dbReference>
<dbReference type="AlphaFoldDB" id="A0A518RE18"/>
<dbReference type="EMBL" id="CP042239">
    <property type="protein sequence ID" value="QDX25720.1"/>
    <property type="molecule type" value="Genomic_DNA"/>
</dbReference>
<dbReference type="SUPFAM" id="SSF47384">
    <property type="entry name" value="Homodimeric domain of signal transducing histidine kinase"/>
    <property type="match status" value="1"/>
</dbReference>
<keyword evidence="13 17" id="KW-0472">Membrane</keyword>
<dbReference type="InterPro" id="IPR006189">
    <property type="entry name" value="CHASE_dom"/>
</dbReference>
<sequence length="1183" mass="128679">MTGAPSWSTAAGADGAPEPPPFVVPARGWRYRVQAILLLAICFAISGLVAKQLAIPPARVTMLWFPSGVGVGALLLYGRWLWPGVWVGSYVLNVALGVSMGGDLERTGVLALVTATGATLQALAAEWLLRRRFGARIDFAQPSAIVTAILLGVVIPALCSSVIGHFGLVFLRDFPLDRLPSSLATWTLGDALGILMVAPFAMIGERRQLRAYWHGHPVRGLYGFMALGFGLGLALTLFAWAIARERVYERNEAAFATLTAESEQTLRSRLNAAARSLDGAAALFSAGERVTWPEWVTFAQVVDIEHSLPGIRDIGFIKAVPQDGLEQFKAEAARDGLAIDTIHQARASGWHYVVKYIYPLETNRRVLGMDASFDPRRREAAERARDSGTAIVSRPIAFVQYRGPGASFIMLRPVYSGPAAPRTAAERQRSFVGWVYHPFTAPRFLGQLTPYQGTEFDLSISVDRADGGEERVYDSTAPDDRSVRNAQFTASRTFEAQGRRWTIQWRSTQAFENRVASNEPLLVLLTGLTINIALAAVLAIIARRESIVTREVERATAELSEANRMLMLTEARVHVGHWRYDGKTDSLFWSDEVYRIHGRKPGTPIDRKQAAAAYHPEDRDQVRQIVTAAIADGTEFQYRARIVRPNGDVRHLSSMGRAEIGADGATTVFGVLQDVTSETKIRAQLLLARDAAQEAARARGAFLANLSHEIRTPMNGVIGFADLLLETSLNADQRAHVQIIAESGASMMSLLNDVLDLSKIEAGHMALASEAIDLTDLANSAMRMLLPSLRQRAVFLELQIDPKLPRWIMGDKLRLRQVMLNLLGNAVKFTERGFIRLEISRHGARMRFAIVDTGVGIPPERLDDIFGSFVQIDASARTAGVGTGLGLAISDSLVRLMGGRLKVESKPGVGSTFFFTLPCIVAPDSATDFGGADAPPASLTVPPARILLAEDNDINQALMRATARQLGLELDVVDNGAEAVARVEQAERDGAPYDLVLMDVQMPVMNGLVATERLRASGHTADRLPIIALTANVYQDDVDACIAAGMQAHLAKPLRREALERAIAIWARRSRPIPSTSGTAPAPAPADAIPAVLVERYTKRRAELVDLLRAFDTVAASDTQRVTKLLSEVHKLAGTAAHFGDAAAGEAARETERAMIDATPEERLALARKLLTILETHSPQVSS</sequence>
<dbReference type="PROSITE" id="PS50839">
    <property type="entry name" value="CHASE"/>
    <property type="match status" value="1"/>
</dbReference>
<feature type="transmembrane region" description="Helical" evidence="17">
    <location>
        <begin position="109"/>
        <end position="129"/>
    </location>
</feature>
<proteinExistence type="predicted"/>
<evidence type="ECO:0000256" key="6">
    <source>
        <dbReference type="ARBA" id="ARBA00022679"/>
    </source>
</evidence>
<evidence type="ECO:0000256" key="9">
    <source>
        <dbReference type="ARBA" id="ARBA00022777"/>
    </source>
</evidence>
<dbReference type="Gene3D" id="3.40.50.2300">
    <property type="match status" value="1"/>
</dbReference>
<dbReference type="KEGG" id="ssua:FPZ54_06595"/>
<dbReference type="CDD" id="cd00082">
    <property type="entry name" value="HisKA"/>
    <property type="match status" value="1"/>
</dbReference>
<dbReference type="FunFam" id="3.30.565.10:FF:000010">
    <property type="entry name" value="Sensor histidine kinase RcsC"/>
    <property type="match status" value="1"/>
</dbReference>
<evidence type="ECO:0000256" key="1">
    <source>
        <dbReference type="ARBA" id="ARBA00000085"/>
    </source>
</evidence>
<dbReference type="InterPro" id="IPR036097">
    <property type="entry name" value="HisK_dim/P_sf"/>
</dbReference>
<dbReference type="Gene3D" id="3.30.450.20">
    <property type="entry name" value="PAS domain"/>
    <property type="match status" value="1"/>
</dbReference>
<dbReference type="InterPro" id="IPR005467">
    <property type="entry name" value="His_kinase_dom"/>
</dbReference>
<dbReference type="InterPro" id="IPR035965">
    <property type="entry name" value="PAS-like_dom_sf"/>
</dbReference>
<evidence type="ECO:0000256" key="16">
    <source>
        <dbReference type="PROSITE-ProRule" id="PRU00169"/>
    </source>
</evidence>
<feature type="transmembrane region" description="Helical" evidence="17">
    <location>
        <begin position="62"/>
        <end position="82"/>
    </location>
</feature>
<keyword evidence="9" id="KW-0418">Kinase</keyword>
<gene>
    <name evidence="22" type="ORF">FPZ54_06595</name>
</gene>
<dbReference type="GO" id="GO:0005886">
    <property type="term" value="C:plasma membrane"/>
    <property type="evidence" value="ECO:0007669"/>
    <property type="project" value="UniProtKB-SubCell"/>
</dbReference>
<evidence type="ECO:0000256" key="5">
    <source>
        <dbReference type="ARBA" id="ARBA00022553"/>
    </source>
</evidence>
<dbReference type="PROSITE" id="PS50110">
    <property type="entry name" value="RESPONSE_REGULATORY"/>
    <property type="match status" value="1"/>
</dbReference>
<reference evidence="22 23" key="1">
    <citation type="submission" date="2019-07" db="EMBL/GenBank/DDBJ databases">
        <title>Sphingomonas alkalisoli sp. nov., isolated from rhizosphere soil of Suaedae salsa.</title>
        <authorList>
            <person name="Zhang H."/>
            <person name="Xu L."/>
            <person name="Zhang J.-X."/>
            <person name="Sun J.-Q."/>
        </authorList>
    </citation>
    <scope>NUCLEOTIDE SEQUENCE [LARGE SCALE GENOMIC DNA]</scope>
    <source>
        <strain evidence="22 23">XS-10</strain>
    </source>
</reference>
<evidence type="ECO:0000256" key="8">
    <source>
        <dbReference type="ARBA" id="ARBA00022741"/>
    </source>
</evidence>
<dbReference type="InterPro" id="IPR007895">
    <property type="entry name" value="MASE1"/>
</dbReference>
<evidence type="ECO:0000313" key="22">
    <source>
        <dbReference type="EMBL" id="QDX25720.1"/>
    </source>
</evidence>
<feature type="domain" description="Histidine kinase" evidence="18">
    <location>
        <begin position="705"/>
        <end position="921"/>
    </location>
</feature>
<comment type="catalytic activity">
    <reaction evidence="1">
        <text>ATP + protein L-histidine = ADP + protein N-phospho-L-histidine.</text>
        <dbReference type="EC" id="2.7.13.3"/>
    </reaction>
</comment>
<evidence type="ECO:0000256" key="7">
    <source>
        <dbReference type="ARBA" id="ARBA00022692"/>
    </source>
</evidence>
<comment type="subcellular location">
    <subcellularLocation>
        <location evidence="2">Cell membrane</location>
        <topology evidence="2">Multi-pass membrane protein</topology>
    </subcellularLocation>
</comment>
<dbReference type="InterPro" id="IPR000014">
    <property type="entry name" value="PAS"/>
</dbReference>
<dbReference type="Pfam" id="PF03924">
    <property type="entry name" value="CHASE"/>
    <property type="match status" value="1"/>
</dbReference>
<comment type="subunit">
    <text evidence="14">At low DSF concentrations, interacts with RpfF.</text>
</comment>
<dbReference type="CDD" id="cd00130">
    <property type="entry name" value="PAS"/>
    <property type="match status" value="1"/>
</dbReference>
<feature type="domain" description="Response regulatory" evidence="19">
    <location>
        <begin position="945"/>
        <end position="1067"/>
    </location>
</feature>
<evidence type="ECO:0000256" key="17">
    <source>
        <dbReference type="SAM" id="Phobius"/>
    </source>
</evidence>
<dbReference type="SMART" id="SM00448">
    <property type="entry name" value="REC"/>
    <property type="match status" value="1"/>
</dbReference>
<keyword evidence="10" id="KW-0067">ATP-binding</keyword>
<evidence type="ECO:0000259" key="18">
    <source>
        <dbReference type="PROSITE" id="PS50109"/>
    </source>
</evidence>
<dbReference type="InterPro" id="IPR003661">
    <property type="entry name" value="HisK_dim/P_dom"/>
</dbReference>
<keyword evidence="8" id="KW-0547">Nucleotide-binding</keyword>
<dbReference type="SUPFAM" id="SSF55785">
    <property type="entry name" value="PYP-like sensor domain (PAS domain)"/>
    <property type="match status" value="1"/>
</dbReference>
<organism evidence="22 23">
    <name type="scientific">Sphingomonas suaedae</name>
    <dbReference type="NCBI Taxonomy" id="2599297"/>
    <lineage>
        <taxon>Bacteria</taxon>
        <taxon>Pseudomonadati</taxon>
        <taxon>Pseudomonadota</taxon>
        <taxon>Alphaproteobacteria</taxon>
        <taxon>Sphingomonadales</taxon>
        <taxon>Sphingomonadaceae</taxon>
        <taxon>Sphingomonas</taxon>
    </lineage>
</organism>
<dbReference type="SUPFAM" id="SSF55874">
    <property type="entry name" value="ATPase domain of HSP90 chaperone/DNA topoisomerase II/histidine kinase"/>
    <property type="match status" value="1"/>
</dbReference>
<dbReference type="PROSITE" id="PS50109">
    <property type="entry name" value="HIS_KIN"/>
    <property type="match status" value="1"/>
</dbReference>
<dbReference type="SMART" id="SM01079">
    <property type="entry name" value="CHASE"/>
    <property type="match status" value="1"/>
</dbReference>
<protein>
    <recommendedName>
        <fullName evidence="15">Sensory/regulatory protein RpfC</fullName>
        <ecNumber evidence="3">2.7.13.3</ecNumber>
    </recommendedName>
</protein>
<evidence type="ECO:0000259" key="21">
    <source>
        <dbReference type="PROSITE" id="PS50839"/>
    </source>
</evidence>
<evidence type="ECO:0000256" key="10">
    <source>
        <dbReference type="ARBA" id="ARBA00022840"/>
    </source>
</evidence>
<dbReference type="FunFam" id="1.10.287.130:FF:000002">
    <property type="entry name" value="Two-component osmosensing histidine kinase"/>
    <property type="match status" value="1"/>
</dbReference>
<dbReference type="NCBIfam" id="TIGR00229">
    <property type="entry name" value="sensory_box"/>
    <property type="match status" value="1"/>
</dbReference>
<evidence type="ECO:0000313" key="23">
    <source>
        <dbReference type="Proteomes" id="UP000318055"/>
    </source>
</evidence>
<dbReference type="PROSITE" id="PS50112">
    <property type="entry name" value="PAS"/>
    <property type="match status" value="1"/>
</dbReference>
<keyword evidence="11 17" id="KW-1133">Transmembrane helix</keyword>
<dbReference type="SUPFAM" id="SSF52172">
    <property type="entry name" value="CheY-like"/>
    <property type="match status" value="1"/>
</dbReference>
<dbReference type="SMART" id="SM00387">
    <property type="entry name" value="HATPase_c"/>
    <property type="match status" value="1"/>
</dbReference>
<dbReference type="Gene3D" id="3.30.450.350">
    <property type="entry name" value="CHASE domain"/>
    <property type="match status" value="1"/>
</dbReference>
<dbReference type="InterPro" id="IPR003594">
    <property type="entry name" value="HATPase_dom"/>
</dbReference>
<dbReference type="PRINTS" id="PR00344">
    <property type="entry name" value="BCTRLSENSOR"/>
</dbReference>
<name>A0A518RE18_9SPHN</name>
<feature type="transmembrane region" description="Helical" evidence="17">
    <location>
        <begin position="183"/>
        <end position="203"/>
    </location>
</feature>
<dbReference type="InterPro" id="IPR042240">
    <property type="entry name" value="CHASE_sf"/>
</dbReference>
<dbReference type="Pfam" id="PF05231">
    <property type="entry name" value="MASE1"/>
    <property type="match status" value="1"/>
</dbReference>
<dbReference type="InterPro" id="IPR036890">
    <property type="entry name" value="HATPase_C_sf"/>
</dbReference>
<evidence type="ECO:0000256" key="12">
    <source>
        <dbReference type="ARBA" id="ARBA00023012"/>
    </source>
</evidence>
<keyword evidence="6" id="KW-0808">Transferase</keyword>
<keyword evidence="12" id="KW-0902">Two-component regulatory system</keyword>
<feature type="transmembrane region" description="Helical" evidence="17">
    <location>
        <begin position="31"/>
        <end position="50"/>
    </location>
</feature>
<dbReference type="GO" id="GO:0005524">
    <property type="term" value="F:ATP binding"/>
    <property type="evidence" value="ECO:0007669"/>
    <property type="project" value="UniProtKB-KW"/>
</dbReference>
<evidence type="ECO:0000256" key="2">
    <source>
        <dbReference type="ARBA" id="ARBA00004651"/>
    </source>
</evidence>
<dbReference type="SMART" id="SM00388">
    <property type="entry name" value="HisKA"/>
    <property type="match status" value="1"/>
</dbReference>
<feature type="transmembrane region" description="Helical" evidence="17">
    <location>
        <begin position="224"/>
        <end position="243"/>
    </location>
</feature>
<evidence type="ECO:0000259" key="19">
    <source>
        <dbReference type="PROSITE" id="PS50110"/>
    </source>
</evidence>
<evidence type="ECO:0000256" key="11">
    <source>
        <dbReference type="ARBA" id="ARBA00022989"/>
    </source>
</evidence>
<feature type="domain" description="CHASE" evidence="21">
    <location>
        <begin position="351"/>
        <end position="504"/>
    </location>
</feature>
<dbReference type="Proteomes" id="UP000318055">
    <property type="component" value="Chromosome"/>
</dbReference>
<evidence type="ECO:0000259" key="20">
    <source>
        <dbReference type="PROSITE" id="PS50112"/>
    </source>
</evidence>
<dbReference type="InterPro" id="IPR011006">
    <property type="entry name" value="CheY-like_superfamily"/>
</dbReference>
<keyword evidence="5 16" id="KW-0597">Phosphoprotein</keyword>
<dbReference type="EC" id="2.7.13.3" evidence="3"/>
<dbReference type="InterPro" id="IPR004358">
    <property type="entry name" value="Sig_transdc_His_kin-like_C"/>
</dbReference>
<feature type="domain" description="PAS" evidence="20">
    <location>
        <begin position="561"/>
        <end position="633"/>
    </location>
</feature>
<dbReference type="OrthoDB" id="9801651at2"/>
<feature type="transmembrane region" description="Helical" evidence="17">
    <location>
        <begin position="149"/>
        <end position="171"/>
    </location>
</feature>
<feature type="modified residue" description="4-aspartylphosphate" evidence="16">
    <location>
        <position position="999"/>
    </location>
</feature>
<dbReference type="Pfam" id="PF08447">
    <property type="entry name" value="PAS_3"/>
    <property type="match status" value="1"/>
</dbReference>
<evidence type="ECO:0000256" key="15">
    <source>
        <dbReference type="ARBA" id="ARBA00068150"/>
    </source>
</evidence>
<keyword evidence="7 17" id="KW-0812">Transmembrane</keyword>
<keyword evidence="4" id="KW-1003">Cell membrane</keyword>
<evidence type="ECO:0000256" key="14">
    <source>
        <dbReference type="ARBA" id="ARBA00064003"/>
    </source>
</evidence>
<dbReference type="InterPro" id="IPR001789">
    <property type="entry name" value="Sig_transdc_resp-reg_receiver"/>
</dbReference>
<dbReference type="Gene3D" id="3.30.565.10">
    <property type="entry name" value="Histidine kinase-like ATPase, C-terminal domain"/>
    <property type="match status" value="1"/>
</dbReference>
<dbReference type="Pfam" id="PF00072">
    <property type="entry name" value="Response_reg"/>
    <property type="match status" value="1"/>
</dbReference>
<dbReference type="CDD" id="cd16922">
    <property type="entry name" value="HATPase_EvgS-ArcB-TorS-like"/>
    <property type="match status" value="1"/>
</dbReference>